<dbReference type="PATRIC" id="fig|1330330.3.peg.2003"/>
<sequence length="108" mass="12618">MIVLFFKKKRKDITKSPFYDKGDTLVVHFRCSKCGEIFRSHLRKFYDISVNYGSGKAAYKLDKEFIGSKCQNKIQIYAEFTRSFKALSFDIIGGNFISEEEYNVDKTK</sequence>
<dbReference type="EMBL" id="CP011232">
    <property type="protein sequence ID" value="AKI98078.1"/>
    <property type="molecule type" value="Genomic_DNA"/>
</dbReference>
<dbReference type="SUPFAM" id="SSF54534">
    <property type="entry name" value="FKBP-like"/>
    <property type="match status" value="1"/>
</dbReference>
<dbReference type="Proteomes" id="UP000035159">
    <property type="component" value="Chromosome"/>
</dbReference>
<dbReference type="STRING" id="1330330.IX53_09825"/>
<evidence type="ECO:0000313" key="1">
    <source>
        <dbReference type="EMBL" id="AKI98078.1"/>
    </source>
</evidence>
<protein>
    <submittedName>
        <fullName evidence="1">Uncharacterized protein</fullName>
    </submittedName>
</protein>
<accession>A0A0G2ZH36</accession>
<name>A0A0G2ZH36_9BACT</name>
<proteinExistence type="predicted"/>
<organism evidence="1 2">
    <name type="scientific">Kosmotoga pacifica</name>
    <dbReference type="NCBI Taxonomy" id="1330330"/>
    <lineage>
        <taxon>Bacteria</taxon>
        <taxon>Thermotogati</taxon>
        <taxon>Thermotogota</taxon>
        <taxon>Thermotogae</taxon>
        <taxon>Kosmotogales</taxon>
        <taxon>Kosmotogaceae</taxon>
        <taxon>Kosmotoga</taxon>
    </lineage>
</organism>
<dbReference type="AlphaFoldDB" id="A0A0G2ZH36"/>
<gene>
    <name evidence="1" type="ORF">IX53_09825</name>
</gene>
<dbReference type="KEGG" id="kpf:IX53_09825"/>
<keyword evidence="2" id="KW-1185">Reference proteome</keyword>
<evidence type="ECO:0000313" key="2">
    <source>
        <dbReference type="Proteomes" id="UP000035159"/>
    </source>
</evidence>
<reference evidence="1 2" key="1">
    <citation type="submission" date="2015-04" db="EMBL/GenBank/DDBJ databases">
        <title>Complete Genome Sequence of Kosmotoga pacifica SLHLJ1.</title>
        <authorList>
            <person name="Jiang L.J."/>
            <person name="Shao Z.Z."/>
            <person name="Jebbar M."/>
        </authorList>
    </citation>
    <scope>NUCLEOTIDE SEQUENCE [LARGE SCALE GENOMIC DNA]</scope>
    <source>
        <strain evidence="1 2">SLHLJ1</strain>
    </source>
</reference>